<dbReference type="Gene3D" id="3.30.200.20">
    <property type="entry name" value="Phosphorylase Kinase, domain 1"/>
    <property type="match status" value="1"/>
</dbReference>
<evidence type="ECO:0008006" key="3">
    <source>
        <dbReference type="Google" id="ProtNLM"/>
    </source>
</evidence>
<name>A0A811Q7J7_9POAL</name>
<keyword evidence="2" id="KW-1185">Reference proteome</keyword>
<protein>
    <recommendedName>
        <fullName evidence="3">Protein kinase domain-containing protein</fullName>
    </recommendedName>
</protein>
<reference evidence="1" key="1">
    <citation type="submission" date="2020-10" db="EMBL/GenBank/DDBJ databases">
        <authorList>
            <person name="Han B."/>
            <person name="Lu T."/>
            <person name="Zhao Q."/>
            <person name="Huang X."/>
            <person name="Zhao Y."/>
        </authorList>
    </citation>
    <scope>NUCLEOTIDE SEQUENCE</scope>
</reference>
<evidence type="ECO:0000313" key="2">
    <source>
        <dbReference type="Proteomes" id="UP000604825"/>
    </source>
</evidence>
<dbReference type="PANTHER" id="PTHR45707">
    <property type="entry name" value="C2 CALCIUM/LIPID-BINDING PLANT PHOSPHORIBOSYLTRANSFERASE FAMILY PROTEIN"/>
    <property type="match status" value="1"/>
</dbReference>
<evidence type="ECO:0000313" key="1">
    <source>
        <dbReference type="EMBL" id="CAD6251996.1"/>
    </source>
</evidence>
<gene>
    <name evidence="1" type="ORF">NCGR_LOCUS35727</name>
</gene>
<organism evidence="1 2">
    <name type="scientific">Miscanthus lutarioriparius</name>
    <dbReference type="NCBI Taxonomy" id="422564"/>
    <lineage>
        <taxon>Eukaryota</taxon>
        <taxon>Viridiplantae</taxon>
        <taxon>Streptophyta</taxon>
        <taxon>Embryophyta</taxon>
        <taxon>Tracheophyta</taxon>
        <taxon>Spermatophyta</taxon>
        <taxon>Magnoliopsida</taxon>
        <taxon>Liliopsida</taxon>
        <taxon>Poales</taxon>
        <taxon>Poaceae</taxon>
        <taxon>PACMAD clade</taxon>
        <taxon>Panicoideae</taxon>
        <taxon>Andropogonodae</taxon>
        <taxon>Andropogoneae</taxon>
        <taxon>Saccharinae</taxon>
        <taxon>Miscanthus</taxon>
    </lineage>
</organism>
<sequence>MDDFEHIRMTYKSLKQITGDFSTVIGRGPFGVVYEGQGSGTQELAVKVLDSSAGVGGQEDLDRFVRVLAKVFNKWRTRLQAIPGYTTLDTDCQQVKTCIEIALECIAEERNKRPTIGDIVEQLNLTEKMEAVRNLRTFAPYIMQSKLPHLKFAFLVQY</sequence>
<dbReference type="EMBL" id="CAJGYO010000008">
    <property type="protein sequence ID" value="CAD6251996.1"/>
    <property type="molecule type" value="Genomic_DNA"/>
</dbReference>
<dbReference type="AlphaFoldDB" id="A0A811Q7J7"/>
<dbReference type="SUPFAM" id="SSF56112">
    <property type="entry name" value="Protein kinase-like (PK-like)"/>
    <property type="match status" value="1"/>
</dbReference>
<accession>A0A811Q7J7</accession>
<dbReference type="InterPro" id="IPR011009">
    <property type="entry name" value="Kinase-like_dom_sf"/>
</dbReference>
<dbReference type="OrthoDB" id="666115at2759"/>
<dbReference type="Proteomes" id="UP000604825">
    <property type="component" value="Unassembled WGS sequence"/>
</dbReference>
<proteinExistence type="predicted"/>
<comment type="caution">
    <text evidence="1">The sequence shown here is derived from an EMBL/GenBank/DDBJ whole genome shotgun (WGS) entry which is preliminary data.</text>
</comment>